<dbReference type="OMA" id="WSPPIDY"/>
<dbReference type="InterPro" id="IPR013792">
    <property type="entry name" value="RNA3'P_cycl/enolpyr_Trfase_a/b"/>
</dbReference>
<dbReference type="InterPro" id="IPR037136">
    <property type="entry name" value="RNA3'_phos_cyclase_dom_sf"/>
</dbReference>
<name>A0A138ZZA4_GONPJ</name>
<evidence type="ECO:0000259" key="3">
    <source>
        <dbReference type="Pfam" id="PF05189"/>
    </source>
</evidence>
<evidence type="ECO:0000313" key="5">
    <source>
        <dbReference type="Proteomes" id="UP000070544"/>
    </source>
</evidence>
<dbReference type="Gene3D" id="3.30.360.20">
    <property type="entry name" value="RNA 3'-terminal phosphate cyclase, insert domain"/>
    <property type="match status" value="1"/>
</dbReference>
<dbReference type="Pfam" id="PF01137">
    <property type="entry name" value="RTC"/>
    <property type="match status" value="1"/>
</dbReference>
<dbReference type="InterPro" id="IPR020719">
    <property type="entry name" value="RNA3'_term_phos_cycl-like_CS"/>
</dbReference>
<dbReference type="EMBL" id="KQ965847">
    <property type="protein sequence ID" value="KXS09839.1"/>
    <property type="molecule type" value="Genomic_DNA"/>
</dbReference>
<feature type="compositionally biased region" description="Low complexity" evidence="1">
    <location>
        <begin position="21"/>
        <end position="32"/>
    </location>
</feature>
<dbReference type="InterPro" id="IPR013791">
    <property type="entry name" value="RNA3'-term_phos_cycl_insert"/>
</dbReference>
<reference evidence="4 5" key="1">
    <citation type="journal article" date="2015" name="Genome Biol. Evol.">
        <title>Phylogenomic analyses indicate that early fungi evolved digesting cell walls of algal ancestors of land plants.</title>
        <authorList>
            <person name="Chang Y."/>
            <person name="Wang S."/>
            <person name="Sekimoto S."/>
            <person name="Aerts A.L."/>
            <person name="Choi C."/>
            <person name="Clum A."/>
            <person name="LaButti K.M."/>
            <person name="Lindquist E.A."/>
            <person name="Yee Ngan C."/>
            <person name="Ohm R.A."/>
            <person name="Salamov A.A."/>
            <person name="Grigoriev I.V."/>
            <person name="Spatafora J.W."/>
            <person name="Berbee M.L."/>
        </authorList>
    </citation>
    <scope>NUCLEOTIDE SEQUENCE [LARGE SCALE GENOMIC DNA]</scope>
    <source>
        <strain evidence="4 5">JEL478</strain>
    </source>
</reference>
<feature type="compositionally biased region" description="Basic residues" evidence="1">
    <location>
        <begin position="1"/>
        <end position="12"/>
    </location>
</feature>
<keyword evidence="5" id="KW-1185">Reference proteome</keyword>
<dbReference type="SUPFAM" id="SSF55205">
    <property type="entry name" value="EPT/RTPC-like"/>
    <property type="match status" value="2"/>
</dbReference>
<dbReference type="GO" id="GO:0006396">
    <property type="term" value="P:RNA processing"/>
    <property type="evidence" value="ECO:0007669"/>
    <property type="project" value="InterPro"/>
</dbReference>
<feature type="domain" description="RNA 3'-terminal phosphate cyclase insert" evidence="3">
    <location>
        <begin position="267"/>
        <end position="381"/>
    </location>
</feature>
<proteinExistence type="predicted"/>
<dbReference type="PANTHER" id="PTHR11096">
    <property type="entry name" value="RNA 3' TERMINAL PHOSPHATE CYCLASE"/>
    <property type="match status" value="1"/>
</dbReference>
<accession>A0A138ZZA4</accession>
<feature type="domain" description="RNA 3'-terminal phosphate cyclase" evidence="2">
    <location>
        <begin position="53"/>
        <end position="442"/>
    </location>
</feature>
<dbReference type="InterPro" id="IPR000228">
    <property type="entry name" value="RNA3'_term_phos_cyc"/>
</dbReference>
<dbReference type="GO" id="GO:0005634">
    <property type="term" value="C:nucleus"/>
    <property type="evidence" value="ECO:0007669"/>
    <property type="project" value="TreeGrafter"/>
</dbReference>
<dbReference type="PANTHER" id="PTHR11096:SF0">
    <property type="entry name" value="RNA 3'-TERMINAL PHOSPHATE CYCLASE"/>
    <property type="match status" value="1"/>
</dbReference>
<dbReference type="Pfam" id="PF05189">
    <property type="entry name" value="RTC_insert"/>
    <property type="match status" value="1"/>
</dbReference>
<dbReference type="Proteomes" id="UP000070544">
    <property type="component" value="Unassembled WGS sequence"/>
</dbReference>
<dbReference type="GO" id="GO:0003963">
    <property type="term" value="F:RNA-3'-phosphate cyclase activity"/>
    <property type="evidence" value="ECO:0007669"/>
    <property type="project" value="TreeGrafter"/>
</dbReference>
<feature type="compositionally biased region" description="Low complexity" evidence="1">
    <location>
        <begin position="123"/>
        <end position="135"/>
    </location>
</feature>
<feature type="region of interest" description="Disordered" evidence="1">
    <location>
        <begin position="119"/>
        <end position="141"/>
    </location>
</feature>
<evidence type="ECO:0000256" key="1">
    <source>
        <dbReference type="SAM" id="MobiDB-lite"/>
    </source>
</evidence>
<evidence type="ECO:0000313" key="4">
    <source>
        <dbReference type="EMBL" id="KXS09839.1"/>
    </source>
</evidence>
<dbReference type="OrthoDB" id="25029at2759"/>
<sequence length="464" mass="49703">MPKPRHSAKSKGQRSWSSNSAAQAAPLPGIAAYDGADNEENDGDRIDVDGGVLEGGGQILRSSMAYAAIRRVPIRVRDIRKNREKPGLRPQHMTGVSLVAGISNSRVAGVRVDSRELTFTPQTSGSSAGTTSTAAPFSQPSTNYTPELFSATETVSRTYACDTGTAGSVALLIQASLPVLLLQPGRTRLTLRGGTDVDHAPPIDYVTKVFQPVVHQKIGLNHASGNENVSFEVGLQRRGLYPRGGGEVVLDVRGVDQGRGWPGFELVDPGEVVKVIGYLWSSPGTPDSVLDEMETAARRVLRKNITFQQSEPAMTEEDGPTDRITFERTSHARDSCVGGIGAGLLLVAHTTTHCLLASSSHYSPSKRDPFSPARAGLRASNAATSLADQIRTGTCVDEYLQDQLIILMALAKGESRMRCGELTLHTQTGIYVAERMLPGVTFTVTEVDGRRGVWDVWCSGSPPI</sequence>
<protein>
    <submittedName>
        <fullName evidence="4">RNA 3'-terminal phosphate cyclase</fullName>
    </submittedName>
</protein>
<dbReference type="PROSITE" id="PS01287">
    <property type="entry name" value="RTC"/>
    <property type="match status" value="1"/>
</dbReference>
<organism evidence="4 5">
    <name type="scientific">Gonapodya prolifera (strain JEL478)</name>
    <name type="common">Monoblepharis prolifera</name>
    <dbReference type="NCBI Taxonomy" id="1344416"/>
    <lineage>
        <taxon>Eukaryota</taxon>
        <taxon>Fungi</taxon>
        <taxon>Fungi incertae sedis</taxon>
        <taxon>Chytridiomycota</taxon>
        <taxon>Chytridiomycota incertae sedis</taxon>
        <taxon>Monoblepharidomycetes</taxon>
        <taxon>Monoblepharidales</taxon>
        <taxon>Gonapodyaceae</taxon>
        <taxon>Gonapodya</taxon>
    </lineage>
</organism>
<evidence type="ECO:0000259" key="2">
    <source>
        <dbReference type="Pfam" id="PF01137"/>
    </source>
</evidence>
<dbReference type="STRING" id="1344416.A0A138ZZA4"/>
<feature type="region of interest" description="Disordered" evidence="1">
    <location>
        <begin position="1"/>
        <end position="47"/>
    </location>
</feature>
<dbReference type="AlphaFoldDB" id="A0A138ZZA4"/>
<gene>
    <name evidence="4" type="ORF">M427DRAFT_74905</name>
</gene>
<dbReference type="InterPro" id="IPR036553">
    <property type="entry name" value="RPTC_insert"/>
</dbReference>
<dbReference type="Gene3D" id="3.65.10.20">
    <property type="entry name" value="RNA 3'-terminal phosphate cyclase domain"/>
    <property type="match status" value="1"/>
</dbReference>
<dbReference type="InterPro" id="IPR023797">
    <property type="entry name" value="RNA3'_phos_cyclase_dom"/>
</dbReference>